<evidence type="ECO:0000259" key="4">
    <source>
        <dbReference type="Pfam" id="PF13458"/>
    </source>
</evidence>
<dbReference type="AlphaFoldDB" id="A0A366HKJ1"/>
<reference evidence="5 6" key="1">
    <citation type="submission" date="2018-06" db="EMBL/GenBank/DDBJ databases">
        <title>Genomic Encyclopedia of Type Strains, Phase IV (KMG-IV): sequencing the most valuable type-strain genomes for metagenomic binning, comparative biology and taxonomic classification.</title>
        <authorList>
            <person name="Goeker M."/>
        </authorList>
    </citation>
    <scope>NUCLEOTIDE SEQUENCE [LARGE SCALE GENOMIC DNA]</scope>
    <source>
        <strain evidence="5 6">DSM 25520</strain>
    </source>
</reference>
<keyword evidence="2 3" id="KW-0732">Signal</keyword>
<dbReference type="SUPFAM" id="SSF53822">
    <property type="entry name" value="Periplasmic binding protein-like I"/>
    <property type="match status" value="1"/>
</dbReference>
<organism evidence="5 6">
    <name type="scientific">Eoetvoesiella caeni</name>
    <dbReference type="NCBI Taxonomy" id="645616"/>
    <lineage>
        <taxon>Bacteria</taxon>
        <taxon>Pseudomonadati</taxon>
        <taxon>Pseudomonadota</taxon>
        <taxon>Betaproteobacteria</taxon>
        <taxon>Burkholderiales</taxon>
        <taxon>Alcaligenaceae</taxon>
        <taxon>Eoetvoesiella</taxon>
    </lineage>
</organism>
<keyword evidence="6" id="KW-1185">Reference proteome</keyword>
<name>A0A366HKJ1_9BURK</name>
<feature type="signal peptide" evidence="3">
    <location>
        <begin position="1"/>
        <end position="22"/>
    </location>
</feature>
<comment type="similarity">
    <text evidence="1">Belongs to the leucine-binding protein family.</text>
</comment>
<evidence type="ECO:0000313" key="5">
    <source>
        <dbReference type="EMBL" id="RBP42190.1"/>
    </source>
</evidence>
<dbReference type="RefSeq" id="WP_113932384.1">
    <property type="nucleotide sequence ID" value="NZ_JACCEU010000002.1"/>
</dbReference>
<comment type="caution">
    <text evidence="5">The sequence shown here is derived from an EMBL/GenBank/DDBJ whole genome shotgun (WGS) entry which is preliminary data.</text>
</comment>
<dbReference type="InterPro" id="IPR028081">
    <property type="entry name" value="Leu-bd"/>
</dbReference>
<dbReference type="EMBL" id="QNRQ01000002">
    <property type="protein sequence ID" value="RBP42190.1"/>
    <property type="molecule type" value="Genomic_DNA"/>
</dbReference>
<gene>
    <name evidence="5" type="ORF">DFR37_102576</name>
</gene>
<dbReference type="OrthoDB" id="5290698at2"/>
<dbReference type="Proteomes" id="UP000253628">
    <property type="component" value="Unassembled WGS sequence"/>
</dbReference>
<evidence type="ECO:0000256" key="1">
    <source>
        <dbReference type="ARBA" id="ARBA00010062"/>
    </source>
</evidence>
<feature type="domain" description="Leucine-binding protein" evidence="4">
    <location>
        <begin position="23"/>
        <end position="361"/>
    </location>
</feature>
<protein>
    <submittedName>
        <fullName evidence="5">Amino acid/amide ABC transporter substrate-binding protein (HAAT family)</fullName>
    </submittedName>
</protein>
<dbReference type="InterPro" id="IPR028082">
    <property type="entry name" value="Peripla_BP_I"/>
</dbReference>
<dbReference type="InterPro" id="IPR051010">
    <property type="entry name" value="BCAA_transport"/>
</dbReference>
<dbReference type="PANTHER" id="PTHR30483">
    <property type="entry name" value="LEUCINE-SPECIFIC-BINDING PROTEIN"/>
    <property type="match status" value="1"/>
</dbReference>
<dbReference type="Gene3D" id="3.40.50.2300">
    <property type="match status" value="2"/>
</dbReference>
<dbReference type="PANTHER" id="PTHR30483:SF38">
    <property type="entry name" value="BLR7848 PROTEIN"/>
    <property type="match status" value="1"/>
</dbReference>
<dbReference type="Pfam" id="PF13458">
    <property type="entry name" value="Peripla_BP_6"/>
    <property type="match status" value="1"/>
</dbReference>
<proteinExistence type="inferred from homology"/>
<evidence type="ECO:0000313" key="6">
    <source>
        <dbReference type="Proteomes" id="UP000253628"/>
    </source>
</evidence>
<evidence type="ECO:0000256" key="2">
    <source>
        <dbReference type="ARBA" id="ARBA00022729"/>
    </source>
</evidence>
<sequence length="381" mass="40591">MKYRHLISIALAGFALAATAQAQIKIGVISSNTGPVALIGIPQKNTIPLLPTKIGDQKVEYVAYDDGSDPSATVTVLKKLITEDKVDAIIGPSSSPNAMASLDFIAQAKMPMLAPVGTIAIVLPMDDKRRWVFKTTQNDGLVASALIKHMVKNNVKTLGFIGTGDTFGETWHKVMTEMLADTGIKIVANERFKRPDTSVTGQALRVLSAKPDAVLIAAPGGPAVLPEVTLVDMNYKGTIYQTHGAALNEFIKLGGKKVEGTILGGSVMLVPNDIPDSNPAKKVALEYINAYKKLNGSEPATFGGNMYDAGLLLQRAVPAALKTAKPGTVEFRVALRDELEKVKDLAGTQGIYNMTPEDHSGFDERGVELITVKNGAWALAK</sequence>
<accession>A0A366HKJ1</accession>
<dbReference type="CDD" id="cd06333">
    <property type="entry name" value="PBP1_ABC_RPA1789-like"/>
    <property type="match status" value="1"/>
</dbReference>
<feature type="chain" id="PRO_5016943965" evidence="3">
    <location>
        <begin position="23"/>
        <end position="381"/>
    </location>
</feature>
<evidence type="ECO:0000256" key="3">
    <source>
        <dbReference type="SAM" id="SignalP"/>
    </source>
</evidence>